<organism evidence="1 4">
    <name type="scientific">Deinococcus wulumuqiensis</name>
    <dbReference type="NCBI Taxonomy" id="980427"/>
    <lineage>
        <taxon>Bacteria</taxon>
        <taxon>Thermotogati</taxon>
        <taxon>Deinococcota</taxon>
        <taxon>Deinococci</taxon>
        <taxon>Deinococcales</taxon>
        <taxon>Deinococcaceae</taxon>
        <taxon>Deinococcus</taxon>
    </lineage>
</organism>
<dbReference type="Proteomes" id="UP000652720">
    <property type="component" value="Unassembled WGS sequence"/>
</dbReference>
<dbReference type="Proteomes" id="UP000630135">
    <property type="component" value="Unassembled WGS sequence"/>
</dbReference>
<reference evidence="1" key="2">
    <citation type="journal article" date="2014" name="Int. J. Syst. Evol. Microbiol.">
        <title>Complete genome sequence of Corynebacterium casei LMG S-19264T (=DSM 44701T), isolated from a smear-ripened cheese.</title>
        <authorList>
            <consortium name="US DOE Joint Genome Institute (JGI-PGF)"/>
            <person name="Walter F."/>
            <person name="Albersmeier A."/>
            <person name="Kalinowski J."/>
            <person name="Ruckert C."/>
        </authorList>
    </citation>
    <scope>NUCLEOTIDE SEQUENCE</scope>
    <source>
        <strain evidence="1">CGMCC 1.8885</strain>
    </source>
</reference>
<keyword evidence="3" id="KW-1185">Reference proteome</keyword>
<proteinExistence type="predicted"/>
<reference evidence="3" key="3">
    <citation type="journal article" date="2019" name="Int. J. Syst. Evol. Microbiol.">
        <title>The Global Catalogue of Microorganisms (GCM) 10K type strain sequencing project: providing services to taxonomists for standard genome sequencing and annotation.</title>
        <authorList>
            <consortium name="The Broad Institute Genomics Platform"/>
            <consortium name="The Broad Institute Genome Sequencing Center for Infectious Disease"/>
            <person name="Wu L."/>
            <person name="Ma J."/>
        </authorList>
    </citation>
    <scope>NUCLEOTIDE SEQUENCE [LARGE SCALE GENOMIC DNA]</scope>
    <source>
        <strain evidence="3">CGMCC 1.8884</strain>
    </source>
</reference>
<evidence type="ECO:0000313" key="1">
    <source>
        <dbReference type="EMBL" id="GGI90580.1"/>
    </source>
</evidence>
<protein>
    <submittedName>
        <fullName evidence="1">Uncharacterized protein</fullName>
    </submittedName>
</protein>
<dbReference type="EMBL" id="BMLZ01000052">
    <property type="protein sequence ID" value="GGP31119.1"/>
    <property type="molecule type" value="Genomic_DNA"/>
</dbReference>
<comment type="caution">
    <text evidence="1">The sequence shown here is derived from an EMBL/GenBank/DDBJ whole genome shotgun (WGS) entry which is preliminary data.</text>
</comment>
<name>A0AAV4KBX6_9DEIO</name>
<dbReference type="AlphaFoldDB" id="A0AAV4KBX6"/>
<dbReference type="EMBL" id="BMMA01000033">
    <property type="protein sequence ID" value="GGI90580.1"/>
    <property type="molecule type" value="Genomic_DNA"/>
</dbReference>
<sequence>MRLIAVALTRLAPALTRGTVRRANRFGFPVATFAKGHPGFRKGGGSGAATLVGTGTAARILLTLRATATRGTGTATAFVLV</sequence>
<evidence type="ECO:0000313" key="2">
    <source>
        <dbReference type="EMBL" id="GGP31119.1"/>
    </source>
</evidence>
<reference evidence="2" key="1">
    <citation type="journal article" date="2014" name="Int. J. Syst. Evol. Microbiol.">
        <title>Complete genome of a new Firmicutes species belonging to the dominant human colonic microbiota ('Ruminococcus bicirculans') reveals two chromosomes and a selective capacity to utilize plant glucans.</title>
        <authorList>
            <consortium name="NISC Comparative Sequencing Program"/>
            <person name="Wegmann U."/>
            <person name="Louis P."/>
            <person name="Goesmann A."/>
            <person name="Henrissat B."/>
            <person name="Duncan S.H."/>
            <person name="Flint H.J."/>
        </authorList>
    </citation>
    <scope>NUCLEOTIDE SEQUENCE</scope>
    <source>
        <strain evidence="2">CGMCC 1.8884</strain>
    </source>
</reference>
<accession>A0AAV4KBX6</accession>
<evidence type="ECO:0000313" key="3">
    <source>
        <dbReference type="Proteomes" id="UP000630135"/>
    </source>
</evidence>
<reference evidence="1" key="4">
    <citation type="submission" date="2023-08" db="EMBL/GenBank/DDBJ databases">
        <authorList>
            <person name="Sun Q."/>
            <person name="Zhou Y."/>
        </authorList>
    </citation>
    <scope>NUCLEOTIDE SEQUENCE</scope>
    <source>
        <strain evidence="2">CGMCC 1.8884</strain>
        <strain evidence="1">CGMCC 1.8885</strain>
    </source>
</reference>
<gene>
    <name evidence="2" type="ORF">GCM10008021_27700</name>
    <name evidence="1" type="ORF">GCM10010914_26210</name>
</gene>
<evidence type="ECO:0000313" key="4">
    <source>
        <dbReference type="Proteomes" id="UP000652720"/>
    </source>
</evidence>